<dbReference type="VEuPathDB" id="VectorBase:AATE014552"/>
<evidence type="ECO:0000313" key="4">
    <source>
        <dbReference type="EnsemblMetazoa" id="AATE014552-PA.1"/>
    </source>
</evidence>
<feature type="compositionally biased region" description="Polar residues" evidence="2">
    <location>
        <begin position="622"/>
        <end position="643"/>
    </location>
</feature>
<dbReference type="PANTHER" id="PTHR45971">
    <property type="entry name" value="PHOX (PX) DOMAIN-CONTAINING PROTEIN"/>
    <property type="match status" value="1"/>
</dbReference>
<proteinExistence type="predicted"/>
<dbReference type="STRING" id="41427.A0A182JAP5"/>
<dbReference type="GO" id="GO:1901981">
    <property type="term" value="F:phosphatidylinositol phosphate binding"/>
    <property type="evidence" value="ECO:0007669"/>
    <property type="project" value="TreeGrafter"/>
</dbReference>
<dbReference type="Pfam" id="PF21054">
    <property type="entry name" value="RUBC_PIKBD"/>
    <property type="match status" value="2"/>
</dbReference>
<accession>A0A182JAP5</accession>
<organism evidence="4">
    <name type="scientific">Anopheles atroparvus</name>
    <name type="common">European mosquito</name>
    <dbReference type="NCBI Taxonomy" id="41427"/>
    <lineage>
        <taxon>Eukaryota</taxon>
        <taxon>Metazoa</taxon>
        <taxon>Ecdysozoa</taxon>
        <taxon>Arthropoda</taxon>
        <taxon>Hexapoda</taxon>
        <taxon>Insecta</taxon>
        <taxon>Pterygota</taxon>
        <taxon>Neoptera</taxon>
        <taxon>Endopterygota</taxon>
        <taxon>Diptera</taxon>
        <taxon>Nematocera</taxon>
        <taxon>Culicoidea</taxon>
        <taxon>Culicidae</taxon>
        <taxon>Anophelinae</taxon>
        <taxon>Anopheles</taxon>
    </lineage>
</organism>
<reference evidence="4" key="1">
    <citation type="submission" date="2022-08" db="UniProtKB">
        <authorList>
            <consortium name="EnsemblMetazoa"/>
        </authorList>
    </citation>
    <scope>IDENTIFICATION</scope>
    <source>
        <strain evidence="4">EBRO</strain>
    </source>
</reference>
<dbReference type="EnsemblMetazoa" id="AATE014552-RA">
    <property type="protein sequence ID" value="AATE014552-PA.1"/>
    <property type="gene ID" value="AATE014552"/>
</dbReference>
<dbReference type="InterPro" id="IPR048569">
    <property type="entry name" value="RUBC_PIKBD"/>
</dbReference>
<feature type="region of interest" description="Disordered" evidence="2">
    <location>
        <begin position="607"/>
        <end position="643"/>
    </location>
</feature>
<keyword evidence="1" id="KW-0072">Autophagy</keyword>
<dbReference type="InterPro" id="IPR052428">
    <property type="entry name" value="Autophagy_HostDef_Reg"/>
</dbReference>
<evidence type="ECO:0000256" key="2">
    <source>
        <dbReference type="SAM" id="MobiDB-lite"/>
    </source>
</evidence>
<protein>
    <submittedName>
        <fullName evidence="4">DUF4206 domain-containing protein</fullName>
    </submittedName>
</protein>
<evidence type="ECO:0000259" key="3">
    <source>
        <dbReference type="SMART" id="SM01175"/>
    </source>
</evidence>
<dbReference type="GO" id="GO:0006914">
    <property type="term" value="P:autophagy"/>
    <property type="evidence" value="ECO:0007669"/>
    <property type="project" value="UniProtKB-KW"/>
</dbReference>
<dbReference type="InterPro" id="IPR025258">
    <property type="entry name" value="RH_dom"/>
</dbReference>
<dbReference type="SMART" id="SM01175">
    <property type="entry name" value="DUF4206"/>
    <property type="match status" value="1"/>
</dbReference>
<dbReference type="PANTHER" id="PTHR45971:SF1">
    <property type="entry name" value="RUBICON, ISOFORM A"/>
    <property type="match status" value="1"/>
</dbReference>
<feature type="domain" description="Rubicon Homology" evidence="3">
    <location>
        <begin position="351"/>
        <end position="556"/>
    </location>
</feature>
<dbReference type="AlphaFoldDB" id="A0A182JAP5"/>
<evidence type="ECO:0000256" key="1">
    <source>
        <dbReference type="ARBA" id="ARBA00023006"/>
    </source>
</evidence>
<dbReference type="Pfam" id="PF13901">
    <property type="entry name" value="RH_dom"/>
    <property type="match status" value="1"/>
</dbReference>
<name>A0A182JAP5_ANOAO</name>
<sequence length="643" mass="72795">MQSYECRGRLEKRYNSAECLPATGGALWKQSSNSAPDLVDHESEVAFVIHRYGSSSNIPQFNYYDCNNPPASSTPPTCHPTISSPMVSVEYGEYKATPSIMVRGSIGFLDEFVPQKGRRLRKHVPELEPLEWPDSPLERIHPEQGCIPILKAVYFTRNNNDLDKENAHFKLAEALISTFELLKWKSCLSRSPSELFGADWDAHGEPGGAAPGAFRHASAHSDESCEAVEAKETTCDTKTYSAEEIAISLLNKFQDKQLPSAGDFLWLVSEQDAPQKILPMPSGGVIDPDDVHPYDTSTLIRGTQEWAPPRPQVIFTYKPVPLERREHMKKQGNRCEGCGTKVNKAYLSRYRYCHYTGKYNCSGCHKNQMAIIPARVIHRWDFTALPVSVFAYRVLGDIWSTPLYRVNHLFPELYSNVKALRTVRQTRVNIKYVKDFIMNCRHSVSSRSIFMEVPEYFTSDFDMWSMADFLAVKNGTLARLLASIVARCETHILSCELCLARGFVCEKCIGQKESLLELFPWQPKVFKCEQCGTCYHAACWRRDKNCNKCYRMHQRATGSTAATATPKEQFEADDRKDARCTHARTHEDSRVYFGGIVSANGRFGKQIHHFPNTDPSLRSPPVANSTRQNETVPRMPSTTRIIS</sequence>